<keyword evidence="2" id="KW-0342">GTP-binding</keyword>
<name>A0AAV9S6H7_9TELE</name>
<dbReference type="InterPro" id="IPR001806">
    <property type="entry name" value="Small_GTPase"/>
</dbReference>
<evidence type="ECO:0000313" key="3">
    <source>
        <dbReference type="EMBL" id="KAK5616901.1"/>
    </source>
</evidence>
<dbReference type="Pfam" id="PF00071">
    <property type="entry name" value="Ras"/>
    <property type="match status" value="1"/>
</dbReference>
<dbReference type="EMBL" id="JAHHUM010000869">
    <property type="protein sequence ID" value="KAK5616901.1"/>
    <property type="molecule type" value="Genomic_DNA"/>
</dbReference>
<dbReference type="SUPFAM" id="SSF52540">
    <property type="entry name" value="P-loop containing nucleoside triphosphate hydrolases"/>
    <property type="match status" value="1"/>
</dbReference>
<dbReference type="Proteomes" id="UP001311232">
    <property type="component" value="Unassembled WGS sequence"/>
</dbReference>
<protein>
    <submittedName>
        <fullName evidence="3">Rho GTPase protein rac1</fullName>
    </submittedName>
</protein>
<dbReference type="GO" id="GO:0003924">
    <property type="term" value="F:GTPase activity"/>
    <property type="evidence" value="ECO:0007669"/>
    <property type="project" value="InterPro"/>
</dbReference>
<proteinExistence type="predicted"/>
<dbReference type="GO" id="GO:0005525">
    <property type="term" value="F:GTP binding"/>
    <property type="evidence" value="ECO:0007669"/>
    <property type="project" value="UniProtKB-KW"/>
</dbReference>
<dbReference type="AlphaFoldDB" id="A0AAV9S6H7"/>
<accession>A0AAV9S6H7</accession>
<evidence type="ECO:0000256" key="1">
    <source>
        <dbReference type="ARBA" id="ARBA00022741"/>
    </source>
</evidence>
<dbReference type="PANTHER" id="PTHR24072">
    <property type="entry name" value="RHO FAMILY GTPASE"/>
    <property type="match status" value="1"/>
</dbReference>
<sequence>MKPSTRRSSTHPSICCTSRAAEPHMVSPASFENVRGKWSQEVKHHCPTTPIILVGTKLDLRDNMETVQ</sequence>
<dbReference type="InterPro" id="IPR003578">
    <property type="entry name" value="Small_GTPase_Rho"/>
</dbReference>
<keyword evidence="1" id="KW-0547">Nucleotide-binding</keyword>
<evidence type="ECO:0000256" key="2">
    <source>
        <dbReference type="ARBA" id="ARBA00023134"/>
    </source>
</evidence>
<reference evidence="3 4" key="1">
    <citation type="submission" date="2021-06" db="EMBL/GenBank/DDBJ databases">
        <authorList>
            <person name="Palmer J.M."/>
        </authorList>
    </citation>
    <scope>NUCLEOTIDE SEQUENCE [LARGE SCALE GENOMIC DNA]</scope>
    <source>
        <strain evidence="3 4">MEX-2019</strain>
        <tissue evidence="3">Muscle</tissue>
    </source>
</reference>
<dbReference type="GO" id="GO:0007264">
    <property type="term" value="P:small GTPase-mediated signal transduction"/>
    <property type="evidence" value="ECO:0007669"/>
    <property type="project" value="InterPro"/>
</dbReference>
<evidence type="ECO:0000313" key="4">
    <source>
        <dbReference type="Proteomes" id="UP001311232"/>
    </source>
</evidence>
<organism evidence="3 4">
    <name type="scientific">Crenichthys baileyi</name>
    <name type="common">White River springfish</name>
    <dbReference type="NCBI Taxonomy" id="28760"/>
    <lineage>
        <taxon>Eukaryota</taxon>
        <taxon>Metazoa</taxon>
        <taxon>Chordata</taxon>
        <taxon>Craniata</taxon>
        <taxon>Vertebrata</taxon>
        <taxon>Euteleostomi</taxon>
        <taxon>Actinopterygii</taxon>
        <taxon>Neopterygii</taxon>
        <taxon>Teleostei</taxon>
        <taxon>Neoteleostei</taxon>
        <taxon>Acanthomorphata</taxon>
        <taxon>Ovalentaria</taxon>
        <taxon>Atherinomorphae</taxon>
        <taxon>Cyprinodontiformes</taxon>
        <taxon>Goodeidae</taxon>
        <taxon>Crenichthys</taxon>
    </lineage>
</organism>
<comment type="caution">
    <text evidence="3">The sequence shown here is derived from an EMBL/GenBank/DDBJ whole genome shotgun (WGS) entry which is preliminary data.</text>
</comment>
<dbReference type="InterPro" id="IPR027417">
    <property type="entry name" value="P-loop_NTPase"/>
</dbReference>
<keyword evidence="4" id="KW-1185">Reference proteome</keyword>
<dbReference type="Gene3D" id="3.40.50.300">
    <property type="entry name" value="P-loop containing nucleotide triphosphate hydrolases"/>
    <property type="match status" value="1"/>
</dbReference>
<gene>
    <name evidence="3" type="primary">RAC1_2</name>
    <name evidence="3" type="ORF">CRENBAI_015775</name>
</gene>